<comment type="caution">
    <text evidence="2">The sequence shown here is derived from an EMBL/GenBank/DDBJ whole genome shotgun (WGS) entry which is preliminary data.</text>
</comment>
<gene>
    <name evidence="2" type="ORF">CYMTET_7901</name>
</gene>
<keyword evidence="1" id="KW-1133">Transmembrane helix</keyword>
<proteinExistence type="predicted"/>
<keyword evidence="1" id="KW-0472">Membrane</keyword>
<reference evidence="2 3" key="1">
    <citation type="journal article" date="2015" name="Genome Biol. Evol.">
        <title>Comparative Genomics of a Bacterivorous Green Alga Reveals Evolutionary Causalities and Consequences of Phago-Mixotrophic Mode of Nutrition.</title>
        <authorList>
            <person name="Burns J.A."/>
            <person name="Paasch A."/>
            <person name="Narechania A."/>
            <person name="Kim E."/>
        </authorList>
    </citation>
    <scope>NUCLEOTIDE SEQUENCE [LARGE SCALE GENOMIC DNA]</scope>
    <source>
        <strain evidence="2 3">PLY_AMNH</strain>
    </source>
</reference>
<protein>
    <submittedName>
        <fullName evidence="2">Uncharacterized protein</fullName>
    </submittedName>
</protein>
<dbReference type="Proteomes" id="UP001190700">
    <property type="component" value="Unassembled WGS sequence"/>
</dbReference>
<evidence type="ECO:0000313" key="2">
    <source>
        <dbReference type="EMBL" id="KAK3284457.1"/>
    </source>
</evidence>
<dbReference type="AlphaFoldDB" id="A0AAE0GUL7"/>
<keyword evidence="3" id="KW-1185">Reference proteome</keyword>
<organism evidence="2 3">
    <name type="scientific">Cymbomonas tetramitiformis</name>
    <dbReference type="NCBI Taxonomy" id="36881"/>
    <lineage>
        <taxon>Eukaryota</taxon>
        <taxon>Viridiplantae</taxon>
        <taxon>Chlorophyta</taxon>
        <taxon>Pyramimonadophyceae</taxon>
        <taxon>Pyramimonadales</taxon>
        <taxon>Pyramimonadaceae</taxon>
        <taxon>Cymbomonas</taxon>
    </lineage>
</organism>
<accession>A0AAE0GUL7</accession>
<dbReference type="EMBL" id="LGRX02002280">
    <property type="protein sequence ID" value="KAK3284457.1"/>
    <property type="molecule type" value="Genomic_DNA"/>
</dbReference>
<evidence type="ECO:0000256" key="1">
    <source>
        <dbReference type="SAM" id="Phobius"/>
    </source>
</evidence>
<sequence length="241" mass="27290">MATVVDLKIPTDLKNTFLLSWLQRTRVVIELTTSFSVAQAAVPAIHSYFENKDWNDTSTIFRVLSVLILLYTFYCFLVWGLEVLERKLKNGDRIFSSEPRTKVAMSCAKARGARESPLTLRGDVREKRPAPDDPRRRSMRGVVRVLLSSRTVRRYVCYDDDDHAALAADDCYRYDTENSDSADRYVAFIVITTFVFIGVVACVLCASPTVLIRRRIGLPVRRVPTDDAEVDSIVNAEAENT</sequence>
<feature type="transmembrane region" description="Helical" evidence="1">
    <location>
        <begin position="61"/>
        <end position="81"/>
    </location>
</feature>
<evidence type="ECO:0000313" key="3">
    <source>
        <dbReference type="Proteomes" id="UP001190700"/>
    </source>
</evidence>
<feature type="transmembrane region" description="Helical" evidence="1">
    <location>
        <begin position="185"/>
        <end position="212"/>
    </location>
</feature>
<name>A0AAE0GUL7_9CHLO</name>
<keyword evidence="1" id="KW-0812">Transmembrane</keyword>